<dbReference type="GO" id="GO:0003723">
    <property type="term" value="F:RNA binding"/>
    <property type="evidence" value="ECO:0007669"/>
    <property type="project" value="UniProtKB-UniRule"/>
</dbReference>
<dbReference type="EMBL" id="CP031047">
    <property type="protein sequence ID" value="QDZ24638.1"/>
    <property type="molecule type" value="Genomic_DNA"/>
</dbReference>
<keyword evidence="6 10" id="KW-0694">RNA-binding</keyword>
<evidence type="ECO:0000256" key="6">
    <source>
        <dbReference type="ARBA" id="ARBA00022884"/>
    </source>
</evidence>
<sequence length="318" mass="34297">MSAAGGRITAGAGANLLGQNHHDRNQDATCYVGNLERQVTEEILWEIFVQAGPLVNVYLPKDRITGAHQGYGFVEFKGEQDADYAMKIFNMLKLYGMPIKVNKSSQDKGFADVGANLFVGNLDGEVDEKYLYDTFSAFGMVTKTPKVARDPDTGESRGFGFVSFRTFEASDAAIEAMNGQFLYNRPVTVSYAFKKDSRGERHGTPAERLLAHKNRGLGEQRPHTMFAAGPGQVTPGHQGGGMPPPPMPPGGVFPPGGLLPGMHMPPPPMGMGGGYMRPPPPPMMYTNGGPPPPPPMNIHLPPGMQMQPMQPPPPPPPM</sequence>
<evidence type="ECO:0000259" key="12">
    <source>
        <dbReference type="PROSITE" id="PS50102"/>
    </source>
</evidence>
<evidence type="ECO:0000256" key="9">
    <source>
        <dbReference type="ARBA" id="ARBA00070533"/>
    </source>
</evidence>
<evidence type="ECO:0000313" key="14">
    <source>
        <dbReference type="Proteomes" id="UP000316726"/>
    </source>
</evidence>
<gene>
    <name evidence="13" type="ORF">A3770_14p71560</name>
</gene>
<keyword evidence="4" id="KW-0747">Spliceosome</keyword>
<dbReference type="STRING" id="1764295.A0A5B8MV16"/>
<evidence type="ECO:0000256" key="4">
    <source>
        <dbReference type="ARBA" id="ARBA00022728"/>
    </source>
</evidence>
<dbReference type="InterPro" id="IPR012677">
    <property type="entry name" value="Nucleotide-bd_a/b_plait_sf"/>
</dbReference>
<keyword evidence="7" id="KW-0508">mRNA splicing</keyword>
<dbReference type="FunFam" id="3.30.70.330:FF:000059">
    <property type="entry name" value="splicing factor 3B subunit 4"/>
    <property type="match status" value="1"/>
</dbReference>
<feature type="domain" description="RRM" evidence="12">
    <location>
        <begin position="115"/>
        <end position="194"/>
    </location>
</feature>
<feature type="domain" description="RRM" evidence="12">
    <location>
        <begin position="28"/>
        <end position="106"/>
    </location>
</feature>
<dbReference type="PROSITE" id="PS50102">
    <property type="entry name" value="RRM"/>
    <property type="match status" value="2"/>
</dbReference>
<evidence type="ECO:0000256" key="11">
    <source>
        <dbReference type="SAM" id="MobiDB-lite"/>
    </source>
</evidence>
<dbReference type="GO" id="GO:0005730">
    <property type="term" value="C:nucleolus"/>
    <property type="evidence" value="ECO:0007669"/>
    <property type="project" value="TreeGrafter"/>
</dbReference>
<evidence type="ECO:0000256" key="2">
    <source>
        <dbReference type="ARBA" id="ARBA00008363"/>
    </source>
</evidence>
<dbReference type="PANTHER" id="PTHR48030">
    <property type="entry name" value="SPLICING FACTOR 3B SUBUNIT 4"/>
    <property type="match status" value="1"/>
</dbReference>
<keyword evidence="3" id="KW-0507">mRNA processing</keyword>
<dbReference type="InterPro" id="IPR052084">
    <property type="entry name" value="SF3B4_spliceosome_assoc"/>
</dbReference>
<comment type="subcellular location">
    <subcellularLocation>
        <location evidence="1">Nucleus</location>
    </subcellularLocation>
</comment>
<dbReference type="CDD" id="cd12335">
    <property type="entry name" value="RRM2_SF3B4"/>
    <property type="match status" value="1"/>
</dbReference>
<dbReference type="Proteomes" id="UP000316726">
    <property type="component" value="Chromosome 14"/>
</dbReference>
<dbReference type="Pfam" id="PF00076">
    <property type="entry name" value="RRM_1"/>
    <property type="match status" value="2"/>
</dbReference>
<dbReference type="GO" id="GO:0008380">
    <property type="term" value="P:RNA splicing"/>
    <property type="evidence" value="ECO:0007669"/>
    <property type="project" value="UniProtKB-KW"/>
</dbReference>
<dbReference type="OrthoDB" id="10259687at2759"/>
<organism evidence="13 14">
    <name type="scientific">Chloropicon primus</name>
    <dbReference type="NCBI Taxonomy" id="1764295"/>
    <lineage>
        <taxon>Eukaryota</taxon>
        <taxon>Viridiplantae</taxon>
        <taxon>Chlorophyta</taxon>
        <taxon>Chloropicophyceae</taxon>
        <taxon>Chloropicales</taxon>
        <taxon>Chloropicaceae</taxon>
        <taxon>Chloropicon</taxon>
    </lineage>
</organism>
<dbReference type="InterPro" id="IPR034158">
    <property type="entry name" value="SF3B4_RRM1"/>
</dbReference>
<evidence type="ECO:0000256" key="7">
    <source>
        <dbReference type="ARBA" id="ARBA00023187"/>
    </source>
</evidence>
<comment type="similarity">
    <text evidence="2">Belongs to the SF3B4 family.</text>
</comment>
<proteinExistence type="inferred from homology"/>
<dbReference type="GO" id="GO:0071011">
    <property type="term" value="C:precatalytic spliceosome"/>
    <property type="evidence" value="ECO:0007669"/>
    <property type="project" value="TreeGrafter"/>
</dbReference>
<feature type="compositionally biased region" description="Low complexity" evidence="11">
    <location>
        <begin position="297"/>
        <end position="308"/>
    </location>
</feature>
<dbReference type="SUPFAM" id="SSF54928">
    <property type="entry name" value="RNA-binding domain, RBD"/>
    <property type="match status" value="1"/>
</dbReference>
<evidence type="ECO:0000256" key="10">
    <source>
        <dbReference type="PROSITE-ProRule" id="PRU00176"/>
    </source>
</evidence>
<accession>A0A5B8MV16</accession>
<dbReference type="InterPro" id="IPR035979">
    <property type="entry name" value="RBD_domain_sf"/>
</dbReference>
<dbReference type="SMART" id="SM00360">
    <property type="entry name" value="RRM"/>
    <property type="match status" value="2"/>
</dbReference>
<evidence type="ECO:0000256" key="5">
    <source>
        <dbReference type="ARBA" id="ARBA00022737"/>
    </source>
</evidence>
<keyword evidence="5" id="KW-0677">Repeat</keyword>
<evidence type="ECO:0000256" key="1">
    <source>
        <dbReference type="ARBA" id="ARBA00004123"/>
    </source>
</evidence>
<dbReference type="GO" id="GO:0006397">
    <property type="term" value="P:mRNA processing"/>
    <property type="evidence" value="ECO:0007669"/>
    <property type="project" value="UniProtKB-KW"/>
</dbReference>
<evidence type="ECO:0000256" key="3">
    <source>
        <dbReference type="ARBA" id="ARBA00022664"/>
    </source>
</evidence>
<dbReference type="InterPro" id="IPR000504">
    <property type="entry name" value="RRM_dom"/>
</dbReference>
<protein>
    <recommendedName>
        <fullName evidence="9">Splicing factor 3B subunit 4</fullName>
    </recommendedName>
</protein>
<dbReference type="GO" id="GO:0048026">
    <property type="term" value="P:positive regulation of mRNA splicing, via spliceosome"/>
    <property type="evidence" value="ECO:0007669"/>
    <property type="project" value="TreeGrafter"/>
</dbReference>
<feature type="region of interest" description="Disordered" evidence="11">
    <location>
        <begin position="282"/>
        <end position="318"/>
    </location>
</feature>
<feature type="compositionally biased region" description="Pro residues" evidence="11">
    <location>
        <begin position="309"/>
        <end position="318"/>
    </location>
</feature>
<name>A0A5B8MV16_9CHLO</name>
<keyword evidence="8" id="KW-0539">Nucleus</keyword>
<dbReference type="Gene3D" id="3.30.70.330">
    <property type="match status" value="2"/>
</dbReference>
<keyword evidence="14" id="KW-1185">Reference proteome</keyword>
<dbReference type="AlphaFoldDB" id="A0A5B8MV16"/>
<dbReference type="PANTHER" id="PTHR48030:SF3">
    <property type="entry name" value="SPLICING FACTOR 3B SUBUNIT 4"/>
    <property type="match status" value="1"/>
</dbReference>
<feature type="compositionally biased region" description="Pro residues" evidence="11">
    <location>
        <begin position="282"/>
        <end position="296"/>
    </location>
</feature>
<evidence type="ECO:0000256" key="8">
    <source>
        <dbReference type="ARBA" id="ARBA00023242"/>
    </source>
</evidence>
<dbReference type="FunFam" id="3.30.70.330:FF:000505">
    <property type="entry name" value="Splicing factor 3B subunit 4"/>
    <property type="match status" value="1"/>
</dbReference>
<reference evidence="13 14" key="1">
    <citation type="submission" date="2018-07" db="EMBL/GenBank/DDBJ databases">
        <title>The complete nuclear genome of the prasinophyte Chloropicon primus (CCMP1205).</title>
        <authorList>
            <person name="Pombert J.-F."/>
            <person name="Otis C."/>
            <person name="Turmel M."/>
            <person name="Lemieux C."/>
        </authorList>
    </citation>
    <scope>NUCLEOTIDE SEQUENCE [LARGE SCALE GENOMIC DNA]</scope>
    <source>
        <strain evidence="13 14">CCMP1205</strain>
    </source>
</reference>
<evidence type="ECO:0000313" key="13">
    <source>
        <dbReference type="EMBL" id="QDZ24638.1"/>
    </source>
</evidence>
<dbReference type="CDD" id="cd12334">
    <property type="entry name" value="RRM1_SF3B4"/>
    <property type="match status" value="1"/>
</dbReference>
<dbReference type="InterPro" id="IPR034159">
    <property type="entry name" value="SF3B4_RRM2"/>
</dbReference>